<feature type="compositionally biased region" description="Basic and acidic residues" evidence="10">
    <location>
        <begin position="93"/>
        <end position="110"/>
    </location>
</feature>
<keyword evidence="14" id="KW-1185">Reference proteome</keyword>
<dbReference type="InterPro" id="IPR017970">
    <property type="entry name" value="Homeobox_CS"/>
</dbReference>
<feature type="compositionally biased region" description="Basic residues" evidence="10">
    <location>
        <begin position="195"/>
        <end position="204"/>
    </location>
</feature>
<dbReference type="GO" id="GO:1990837">
    <property type="term" value="F:sequence-specific double-stranded DNA binding"/>
    <property type="evidence" value="ECO:0007669"/>
    <property type="project" value="TreeGrafter"/>
</dbReference>
<gene>
    <name evidence="13" type="primary">Shox2</name>
    <name evidence="13" type="ORF">NPIL_448591</name>
</gene>
<keyword evidence="5 8" id="KW-0539">Nucleus</keyword>
<evidence type="ECO:0000259" key="12">
    <source>
        <dbReference type="PROSITE" id="PS50803"/>
    </source>
</evidence>
<dbReference type="Pfam" id="PF03826">
    <property type="entry name" value="OAR"/>
    <property type="match status" value="1"/>
</dbReference>
<dbReference type="PRINTS" id="PR00031">
    <property type="entry name" value="HTHREPRESSR"/>
</dbReference>
<evidence type="ECO:0000256" key="9">
    <source>
        <dbReference type="RuleBase" id="RU000682"/>
    </source>
</evidence>
<dbReference type="GO" id="GO:0005634">
    <property type="term" value="C:nucleus"/>
    <property type="evidence" value="ECO:0007669"/>
    <property type="project" value="UniProtKB-SubCell"/>
</dbReference>
<evidence type="ECO:0000256" key="5">
    <source>
        <dbReference type="ARBA" id="ARBA00023242"/>
    </source>
</evidence>
<feature type="compositionally biased region" description="Basic and acidic residues" evidence="10">
    <location>
        <begin position="161"/>
        <end position="179"/>
    </location>
</feature>
<evidence type="ECO:0000256" key="6">
    <source>
        <dbReference type="ARBA" id="ARBA00038351"/>
    </source>
</evidence>
<evidence type="ECO:0000313" key="13">
    <source>
        <dbReference type="EMBL" id="GFS50491.1"/>
    </source>
</evidence>
<evidence type="ECO:0000259" key="11">
    <source>
        <dbReference type="PROSITE" id="PS50071"/>
    </source>
</evidence>
<evidence type="ECO:0000313" key="14">
    <source>
        <dbReference type="Proteomes" id="UP000887013"/>
    </source>
</evidence>
<feature type="domain" description="Homeobox" evidence="11">
    <location>
        <begin position="198"/>
        <end position="258"/>
    </location>
</feature>
<dbReference type="Pfam" id="PF00046">
    <property type="entry name" value="Homeodomain"/>
    <property type="match status" value="1"/>
</dbReference>
<dbReference type="AlphaFoldDB" id="A0A8X6MGA1"/>
<keyword evidence="2" id="KW-0217">Developmental protein</keyword>
<accession>A0A8X6MGA1</accession>
<dbReference type="SMART" id="SM00389">
    <property type="entry name" value="HOX"/>
    <property type="match status" value="1"/>
</dbReference>
<keyword evidence="3 8" id="KW-0238">DNA-binding</keyword>
<comment type="similarity">
    <text evidence="6">Belongs to the paired homeobox family. Unc-4 subfamily.</text>
</comment>
<feature type="region of interest" description="Disordered" evidence="10">
    <location>
        <begin position="74"/>
        <end position="208"/>
    </location>
</feature>
<dbReference type="PROSITE" id="PS00027">
    <property type="entry name" value="HOMEOBOX_1"/>
    <property type="match status" value="1"/>
</dbReference>
<reference evidence="13" key="1">
    <citation type="submission" date="2020-08" db="EMBL/GenBank/DDBJ databases">
        <title>Multicomponent nature underlies the extraordinary mechanical properties of spider dragline silk.</title>
        <authorList>
            <person name="Kono N."/>
            <person name="Nakamura H."/>
            <person name="Mori M."/>
            <person name="Yoshida Y."/>
            <person name="Ohtoshi R."/>
            <person name="Malay A.D."/>
            <person name="Moran D.A.P."/>
            <person name="Tomita M."/>
            <person name="Numata K."/>
            <person name="Arakawa K."/>
        </authorList>
    </citation>
    <scope>NUCLEOTIDE SEQUENCE</scope>
</reference>
<feature type="compositionally biased region" description="Polar residues" evidence="10">
    <location>
        <begin position="111"/>
        <end position="124"/>
    </location>
</feature>
<evidence type="ECO:0000256" key="3">
    <source>
        <dbReference type="ARBA" id="ARBA00023125"/>
    </source>
</evidence>
<evidence type="ECO:0000256" key="10">
    <source>
        <dbReference type="SAM" id="MobiDB-lite"/>
    </source>
</evidence>
<feature type="compositionally biased region" description="Low complexity" evidence="10">
    <location>
        <begin position="81"/>
        <end position="90"/>
    </location>
</feature>
<dbReference type="CDD" id="cd00086">
    <property type="entry name" value="homeodomain"/>
    <property type="match status" value="1"/>
</dbReference>
<comment type="subcellular location">
    <subcellularLocation>
        <location evidence="1 8 9">Nucleus</location>
    </subcellularLocation>
</comment>
<proteinExistence type="inferred from homology"/>
<keyword evidence="4 8" id="KW-0371">Homeobox</keyword>
<feature type="DNA-binding region" description="Homeobox" evidence="8">
    <location>
        <begin position="200"/>
        <end position="259"/>
    </location>
</feature>
<evidence type="ECO:0000256" key="7">
    <source>
        <dbReference type="ARBA" id="ARBA00069290"/>
    </source>
</evidence>
<dbReference type="PANTHER" id="PTHR46255:SF3">
    <property type="entry name" value="HOMEOBOX DOMAIN-CONTAINING PROTEIN"/>
    <property type="match status" value="1"/>
</dbReference>
<evidence type="ECO:0000256" key="4">
    <source>
        <dbReference type="ARBA" id="ARBA00023155"/>
    </source>
</evidence>
<dbReference type="InterPro" id="IPR000047">
    <property type="entry name" value="HTH_motif"/>
</dbReference>
<sequence length="404" mass="43555">MEQLTEFVSKSFNPDRPLSSAVSGFPHLLTSKPGGPRSLHSVVDRLSAPHMFPGLALAHSHSMGLSLAGAPLLLAPPPRPTSGGTSSPSSVLTDKEDRTRDDNDSNDRHATSSPIASVSTTTEPESPPEVKTEAHHHHNHHPETGPTSDHGSITTNGNSNDRLDESSRQDDEDTKKRESPSSNPGGPPSLDHPGGHKVKQRRSRTNFTLEQLNELERLFDETHYPDAFMREELSQRLGLSEARVQVWFQNRRAKCRKHESQMQKIGPNSLSSDLMMATSTPIESSRIAPYINVSSAMARLPQERYLVPGAHYLPYADPAFIAAAQHYAAVAAAAAVSNTTTGGSASTGPASGGPAPHHSFLFYPTPTHPFSLSALMAAERLNNKNSSIADLRLKAQKHAAALGL</sequence>
<comment type="caution">
    <text evidence="13">The sequence shown here is derived from an EMBL/GenBank/DDBJ whole genome shotgun (WGS) entry which is preliminary data.</text>
</comment>
<dbReference type="InterPro" id="IPR052631">
    <property type="entry name" value="Paired_homeobox_Bicoid"/>
</dbReference>
<name>A0A8X6MGA1_NEPPI</name>
<dbReference type="OrthoDB" id="6159439at2759"/>
<dbReference type="PANTHER" id="PTHR46255">
    <property type="entry name" value="SHORT STATURE HOMEOBOX"/>
    <property type="match status" value="1"/>
</dbReference>
<feature type="compositionally biased region" description="Polar residues" evidence="10">
    <location>
        <begin position="145"/>
        <end position="160"/>
    </location>
</feature>
<dbReference type="InterPro" id="IPR009057">
    <property type="entry name" value="Homeodomain-like_sf"/>
</dbReference>
<evidence type="ECO:0000256" key="8">
    <source>
        <dbReference type="PROSITE-ProRule" id="PRU00108"/>
    </source>
</evidence>
<protein>
    <recommendedName>
        <fullName evidence="7">Homeobox protein unc-4</fullName>
    </recommendedName>
</protein>
<dbReference type="PROSITE" id="PS50071">
    <property type="entry name" value="HOMEOBOX_2"/>
    <property type="match status" value="1"/>
</dbReference>
<evidence type="ECO:0000256" key="2">
    <source>
        <dbReference type="ARBA" id="ARBA00022473"/>
    </source>
</evidence>
<dbReference type="Proteomes" id="UP000887013">
    <property type="component" value="Unassembled WGS sequence"/>
</dbReference>
<dbReference type="GO" id="GO:0000981">
    <property type="term" value="F:DNA-binding transcription factor activity, RNA polymerase II-specific"/>
    <property type="evidence" value="ECO:0007669"/>
    <property type="project" value="InterPro"/>
</dbReference>
<dbReference type="EMBL" id="BMAW01091561">
    <property type="protein sequence ID" value="GFS50491.1"/>
    <property type="molecule type" value="Genomic_DNA"/>
</dbReference>
<dbReference type="SUPFAM" id="SSF46689">
    <property type="entry name" value="Homeodomain-like"/>
    <property type="match status" value="1"/>
</dbReference>
<dbReference type="InterPro" id="IPR001356">
    <property type="entry name" value="HD"/>
</dbReference>
<dbReference type="Gene3D" id="1.10.10.60">
    <property type="entry name" value="Homeodomain-like"/>
    <property type="match status" value="1"/>
</dbReference>
<organism evidence="13 14">
    <name type="scientific">Nephila pilipes</name>
    <name type="common">Giant wood spider</name>
    <name type="synonym">Nephila maculata</name>
    <dbReference type="NCBI Taxonomy" id="299642"/>
    <lineage>
        <taxon>Eukaryota</taxon>
        <taxon>Metazoa</taxon>
        <taxon>Ecdysozoa</taxon>
        <taxon>Arthropoda</taxon>
        <taxon>Chelicerata</taxon>
        <taxon>Arachnida</taxon>
        <taxon>Araneae</taxon>
        <taxon>Araneomorphae</taxon>
        <taxon>Entelegynae</taxon>
        <taxon>Araneoidea</taxon>
        <taxon>Nephilidae</taxon>
        <taxon>Nephila</taxon>
    </lineage>
</organism>
<feature type="domain" description="OAR" evidence="12">
    <location>
        <begin position="386"/>
        <end position="399"/>
    </location>
</feature>
<dbReference type="PROSITE" id="PS50803">
    <property type="entry name" value="OAR"/>
    <property type="match status" value="1"/>
</dbReference>
<dbReference type="InterPro" id="IPR003654">
    <property type="entry name" value="OAR_dom"/>
</dbReference>
<evidence type="ECO:0000256" key="1">
    <source>
        <dbReference type="ARBA" id="ARBA00004123"/>
    </source>
</evidence>
<dbReference type="FunFam" id="1.10.10.60:FF:000057">
    <property type="entry name" value="Short stature homeobox 2"/>
    <property type="match status" value="1"/>
</dbReference>